<evidence type="ECO:0000256" key="8">
    <source>
        <dbReference type="RuleBase" id="RU003629"/>
    </source>
</evidence>
<dbReference type="PANTHER" id="PTHR11759">
    <property type="entry name" value="40S RIBOSOMAL PROTEIN S14/30S RIBOSOMAL PROTEIN S11"/>
    <property type="match status" value="1"/>
</dbReference>
<evidence type="ECO:0000313" key="11">
    <source>
        <dbReference type="Proteomes" id="UP001596122"/>
    </source>
</evidence>
<dbReference type="Proteomes" id="UP001596122">
    <property type="component" value="Unassembled WGS sequence"/>
</dbReference>
<keyword evidence="3 7" id="KW-0694">RNA-binding</keyword>
<dbReference type="EMBL" id="JBHSLD010000006">
    <property type="protein sequence ID" value="MFC5380083.1"/>
    <property type="molecule type" value="Genomic_DNA"/>
</dbReference>
<name>A0ABW0GJP0_9MICO</name>
<sequence length="135" mass="14187">MPPKTRAASAARKPRRKERKNVAAGVAHIKSTFNNTIVSITDPGGAVIAWASAGQVGYKGSRKSTPFAAQLAAEAAARRAQEHGMKKVDVLVKGPGSGRETAIRSLTAAGLEIGSISDVTPQPHNGCRPPKRRRV</sequence>
<reference evidence="11" key="1">
    <citation type="journal article" date="2019" name="Int. J. Syst. Evol. Microbiol.">
        <title>The Global Catalogue of Microorganisms (GCM) 10K type strain sequencing project: providing services to taxonomists for standard genome sequencing and annotation.</title>
        <authorList>
            <consortium name="The Broad Institute Genomics Platform"/>
            <consortium name="The Broad Institute Genome Sequencing Center for Infectious Disease"/>
            <person name="Wu L."/>
            <person name="Ma J."/>
        </authorList>
    </citation>
    <scope>NUCLEOTIDE SEQUENCE [LARGE SCALE GENOMIC DNA]</scope>
    <source>
        <strain evidence="11">CCUG 43114</strain>
    </source>
</reference>
<dbReference type="PROSITE" id="PS00054">
    <property type="entry name" value="RIBOSOMAL_S11"/>
    <property type="match status" value="1"/>
</dbReference>
<comment type="similarity">
    <text evidence="1 7 8">Belongs to the universal ribosomal protein uS11 family.</text>
</comment>
<evidence type="ECO:0000256" key="3">
    <source>
        <dbReference type="ARBA" id="ARBA00022884"/>
    </source>
</evidence>
<dbReference type="InterPro" id="IPR001971">
    <property type="entry name" value="Ribosomal_uS11"/>
</dbReference>
<feature type="region of interest" description="Disordered" evidence="9">
    <location>
        <begin position="115"/>
        <end position="135"/>
    </location>
</feature>
<dbReference type="InterPro" id="IPR036967">
    <property type="entry name" value="Ribosomal_uS11_sf"/>
</dbReference>
<feature type="compositionally biased region" description="Low complexity" evidence="9">
    <location>
        <begin position="1"/>
        <end position="11"/>
    </location>
</feature>
<dbReference type="RefSeq" id="WP_340266904.1">
    <property type="nucleotide sequence ID" value="NZ_JBBEOG010000001.1"/>
</dbReference>
<comment type="function">
    <text evidence="7">Located on the platform of the 30S subunit, it bridges several disparate RNA helices of the 16S rRNA. Forms part of the Shine-Dalgarno cleft in the 70S ribosome.</text>
</comment>
<dbReference type="NCBIfam" id="NF003698">
    <property type="entry name" value="PRK05309.1"/>
    <property type="match status" value="1"/>
</dbReference>
<evidence type="ECO:0000256" key="5">
    <source>
        <dbReference type="ARBA" id="ARBA00023274"/>
    </source>
</evidence>
<dbReference type="InterPro" id="IPR018102">
    <property type="entry name" value="Ribosomal_uS11_CS"/>
</dbReference>
<evidence type="ECO:0000256" key="6">
    <source>
        <dbReference type="ARBA" id="ARBA00035160"/>
    </source>
</evidence>
<comment type="caution">
    <text evidence="10">The sequence shown here is derived from an EMBL/GenBank/DDBJ whole genome shotgun (WGS) entry which is preliminary data.</text>
</comment>
<evidence type="ECO:0000256" key="1">
    <source>
        <dbReference type="ARBA" id="ARBA00006194"/>
    </source>
</evidence>
<organism evidence="10 11">
    <name type="scientific">Aquipuribacter nitratireducens</name>
    <dbReference type="NCBI Taxonomy" id="650104"/>
    <lineage>
        <taxon>Bacteria</taxon>
        <taxon>Bacillati</taxon>
        <taxon>Actinomycetota</taxon>
        <taxon>Actinomycetes</taxon>
        <taxon>Micrococcales</taxon>
        <taxon>Intrasporangiaceae</taxon>
        <taxon>Aquipuribacter</taxon>
    </lineage>
</organism>
<comment type="subunit">
    <text evidence="7">Part of the 30S ribosomal subunit. Interacts with proteins S7 and S18. Binds to IF-3.</text>
</comment>
<dbReference type="HAMAP" id="MF_01310">
    <property type="entry name" value="Ribosomal_uS11"/>
    <property type="match status" value="1"/>
</dbReference>
<evidence type="ECO:0000256" key="7">
    <source>
        <dbReference type="HAMAP-Rule" id="MF_01310"/>
    </source>
</evidence>
<protein>
    <recommendedName>
        <fullName evidence="6 7">Small ribosomal subunit protein uS11</fullName>
    </recommendedName>
</protein>
<evidence type="ECO:0000256" key="2">
    <source>
        <dbReference type="ARBA" id="ARBA00022730"/>
    </source>
</evidence>
<dbReference type="NCBIfam" id="TIGR03632">
    <property type="entry name" value="uS11_bact"/>
    <property type="match status" value="1"/>
</dbReference>
<feature type="region of interest" description="Disordered" evidence="9">
    <location>
        <begin position="1"/>
        <end position="21"/>
    </location>
</feature>
<gene>
    <name evidence="7 10" type="primary">rpsK</name>
    <name evidence="10" type="ORF">ACFPJ6_04725</name>
</gene>
<evidence type="ECO:0000256" key="4">
    <source>
        <dbReference type="ARBA" id="ARBA00022980"/>
    </source>
</evidence>
<dbReference type="InterPro" id="IPR019981">
    <property type="entry name" value="Ribosomal_uS11_bac-type"/>
</dbReference>
<dbReference type="GO" id="GO:0005840">
    <property type="term" value="C:ribosome"/>
    <property type="evidence" value="ECO:0007669"/>
    <property type="project" value="UniProtKB-KW"/>
</dbReference>
<dbReference type="PIRSF" id="PIRSF002131">
    <property type="entry name" value="Ribosomal_S11"/>
    <property type="match status" value="1"/>
</dbReference>
<evidence type="ECO:0000256" key="9">
    <source>
        <dbReference type="SAM" id="MobiDB-lite"/>
    </source>
</evidence>
<dbReference type="Pfam" id="PF00411">
    <property type="entry name" value="Ribosomal_S11"/>
    <property type="match status" value="1"/>
</dbReference>
<keyword evidence="5 7" id="KW-0687">Ribonucleoprotein</keyword>
<dbReference type="Gene3D" id="3.30.420.80">
    <property type="entry name" value="Ribosomal protein S11"/>
    <property type="match status" value="1"/>
</dbReference>
<proteinExistence type="inferred from homology"/>
<accession>A0ABW0GJP0</accession>
<keyword evidence="11" id="KW-1185">Reference proteome</keyword>
<keyword evidence="4 7" id="KW-0689">Ribosomal protein</keyword>
<keyword evidence="2 7" id="KW-0699">rRNA-binding</keyword>
<dbReference type="SUPFAM" id="SSF53137">
    <property type="entry name" value="Translational machinery components"/>
    <property type="match status" value="1"/>
</dbReference>
<evidence type="ECO:0000313" key="10">
    <source>
        <dbReference type="EMBL" id="MFC5380083.1"/>
    </source>
</evidence>